<feature type="compositionally biased region" description="Polar residues" evidence="2">
    <location>
        <begin position="756"/>
        <end position="772"/>
    </location>
</feature>
<name>A0A0E9NT59_SAICN</name>
<feature type="region of interest" description="Disordered" evidence="2">
    <location>
        <begin position="1260"/>
        <end position="1304"/>
    </location>
</feature>
<feature type="region of interest" description="Disordered" evidence="2">
    <location>
        <begin position="508"/>
        <end position="527"/>
    </location>
</feature>
<keyword evidence="1" id="KW-0677">Repeat</keyword>
<dbReference type="SUPFAM" id="SSF81901">
    <property type="entry name" value="HCP-like"/>
    <property type="match status" value="1"/>
</dbReference>
<dbReference type="Pfam" id="PF03074">
    <property type="entry name" value="GCS"/>
    <property type="match status" value="1"/>
</dbReference>
<proteinExistence type="predicted"/>
<feature type="compositionally biased region" description="Low complexity" evidence="2">
    <location>
        <begin position="730"/>
        <end position="745"/>
    </location>
</feature>
<dbReference type="InterPro" id="IPR014746">
    <property type="entry name" value="Gln_synth/guanido_kin_cat_dom"/>
</dbReference>
<evidence type="ECO:0000313" key="3">
    <source>
        <dbReference type="EMBL" id="GAO52600.1"/>
    </source>
</evidence>
<dbReference type="SUPFAM" id="SSF55931">
    <property type="entry name" value="Glutamine synthetase/guanido kinase"/>
    <property type="match status" value="1"/>
</dbReference>
<dbReference type="STRING" id="698492.A0A0E9NT59"/>
<organism evidence="3 4">
    <name type="scientific">Saitoella complicata (strain BCRC 22490 / CBS 7301 / JCM 7358 / NBRC 10748 / NRRL Y-17804)</name>
    <dbReference type="NCBI Taxonomy" id="698492"/>
    <lineage>
        <taxon>Eukaryota</taxon>
        <taxon>Fungi</taxon>
        <taxon>Dikarya</taxon>
        <taxon>Ascomycota</taxon>
        <taxon>Taphrinomycotina</taxon>
        <taxon>Taphrinomycotina incertae sedis</taxon>
        <taxon>Saitoella</taxon>
    </lineage>
</organism>
<dbReference type="InterPro" id="IPR011990">
    <property type="entry name" value="TPR-like_helical_dom_sf"/>
</dbReference>
<comment type="caution">
    <text evidence="3">The sequence shown here is derived from an EMBL/GenBank/DDBJ whole genome shotgun (WGS) entry which is preliminary data.</text>
</comment>
<feature type="region of interest" description="Disordered" evidence="2">
    <location>
        <begin position="533"/>
        <end position="572"/>
    </location>
</feature>
<dbReference type="InterPro" id="IPR006597">
    <property type="entry name" value="Sel1-like"/>
</dbReference>
<feature type="compositionally biased region" description="Polar residues" evidence="2">
    <location>
        <begin position="679"/>
        <end position="688"/>
    </location>
</feature>
<protein>
    <submittedName>
        <fullName evidence="3">Uncharacterized protein</fullName>
    </submittedName>
</protein>
<dbReference type="SMART" id="SM00671">
    <property type="entry name" value="SEL1"/>
    <property type="match status" value="7"/>
</dbReference>
<sequence length="1304" mass="141962">MNSLRRTALRQFLHLHRIHRHRRSDSLTFGDEIESHILHFAPTHKLVLPSTPSLLLIEKLKESHGDTGVWQAEFGASMLEHTPRIPYAGTLDGLASVQKDMQTRRLAVKTVCTPYTHYLPLSTLPILSPESIPPAHLTPLSPTLITPLPKYRQRGELYTASSRASTTVPLASTCSHHTRPPPKGTIEFRNPPGTLIGAFSCGLQVTLQLESMADACRAHDILLPLAPVMLALSAASPFFAGRVVGGDTRWGTQMDTIRVGKDTEGGGVRQWGAVEHYLTRSRRKLNDIPASPILPDIASAMEKASVDPGLASTIGRALSAPITLPTDLIPTPPSNNEKESDETFQTLYTTSTYPTTRLKPPPLSGSSGWKVEFRPMDVQLRDSENASLVTFVVLANMERAQRRDAVITQKFWWTEGREMSIDEIPHEDGGVMELVEDYIKQHEPIPATTHDTLHRQLSLISRRARGEKPTQAAWMRSLVDREIFEAVEGERMLSKDGMWGVMEACRGRVEEQDEESEDTDMDMGVRLRPPEYLGYDEHRHNDNERTHGPTRQRRQVPSPGTHAGAGGQARLRGKVQACRVRTAAAERLEAKVIASSSELLAQGRLCTKRKDDGWFRVRPELKHQLLPTSRKPDEFEILRSQQREGIKVTPQSSSCWLSIAKSKSNKQLSFSRLVLPFSNNKKMTTPQGATKPLPAPPTSTPSPQPSLSLHHPGPAYASSPNLLALQQRLGGTSSISSHTSFDTSGSGSGSGTGAGQQQHNLNTYGQGRQQRYSPSDSPSSGSDRERMARNMSAAMAAGSGSGSIYGQAQQPITTAQHRQSLAHTRQASRARSLVPSVYGGRLSPSIRPGTPNSANIPYLEPPTTDPHSRTNSLPDLAAWSAPTTPTLPVGGGASLLGHARTLDMYRANAKKTGDPAIQFEFACFMIDAAREMSAEELSPTDPSQAKSKQNELIKEAAGVLRRLADRGHVNAQYFLGDCYATGVIGKNDADGAGGVGMGKPDLERAFPLFVLAAKHGHAEASWRVGLSYEYGWGCKRDPHKAVQFLTKSATANHPGAMLRLGKAHMAGDLALKRDRREGVKWLKRAAEAASVGYASAPYELGLLHLVGVDEANIFKDEQYAAQLFTKAAELGHVEAAFRLGEAYEYGRLGLHPDAGLSIHFYAIAAQEGTGHSGAMLALCAWCMVGAPPSLPKDEALAFEWALKAAEAGNPKAEYAVGYFLEMGIGRGRDVEGAREWYARAIEHGDERAVARLNGLNGVNVGGQGSVRQPIESSESGSEGGGRVRRKKEGNGGKKEKQEKDCVIM</sequence>
<dbReference type="PANTHER" id="PTHR46430">
    <property type="entry name" value="PROTEIN SKT5-RELATED"/>
    <property type="match status" value="1"/>
</dbReference>
<gene>
    <name evidence="3" type="ORF">G7K_6673-t1</name>
</gene>
<reference evidence="3 4" key="1">
    <citation type="journal article" date="2011" name="J. Gen. Appl. Microbiol.">
        <title>Draft genome sequencing of the enigmatic yeast Saitoella complicata.</title>
        <authorList>
            <person name="Nishida H."/>
            <person name="Hamamoto M."/>
            <person name="Sugiyama J."/>
        </authorList>
    </citation>
    <scope>NUCLEOTIDE SEQUENCE [LARGE SCALE GENOMIC DNA]</scope>
    <source>
        <strain evidence="3 4">NRRL Y-17804</strain>
    </source>
</reference>
<dbReference type="UniPathway" id="UPA00142">
    <property type="reaction ID" value="UER00209"/>
</dbReference>
<evidence type="ECO:0000313" key="4">
    <source>
        <dbReference type="Proteomes" id="UP000033140"/>
    </source>
</evidence>
<feature type="compositionally biased region" description="Basic and acidic residues" evidence="2">
    <location>
        <begin position="533"/>
        <end position="547"/>
    </location>
</feature>
<evidence type="ECO:0000256" key="1">
    <source>
        <dbReference type="ARBA" id="ARBA00022737"/>
    </source>
</evidence>
<dbReference type="PANTHER" id="PTHR46430:SF1">
    <property type="entry name" value="CHITIN SYNTHASE REGULATOR SKT5-RELATED"/>
    <property type="match status" value="1"/>
</dbReference>
<feature type="compositionally biased region" description="Acidic residues" evidence="2">
    <location>
        <begin position="511"/>
        <end position="521"/>
    </location>
</feature>
<feature type="compositionally biased region" description="Basic and acidic residues" evidence="2">
    <location>
        <begin position="1288"/>
        <end position="1304"/>
    </location>
</feature>
<reference evidence="3 4" key="3">
    <citation type="journal article" date="2015" name="Genome Announc.">
        <title>Draft Genome Sequence of the Archiascomycetous Yeast Saitoella complicata.</title>
        <authorList>
            <person name="Yamauchi K."/>
            <person name="Kondo S."/>
            <person name="Hamamoto M."/>
            <person name="Takahashi Y."/>
            <person name="Ogura Y."/>
            <person name="Hayashi T."/>
            <person name="Nishida H."/>
        </authorList>
    </citation>
    <scope>NUCLEOTIDE SEQUENCE [LARGE SCALE GENOMIC DNA]</scope>
    <source>
        <strain evidence="3 4">NRRL Y-17804</strain>
    </source>
</reference>
<dbReference type="GO" id="GO:0004357">
    <property type="term" value="F:glutamate-cysteine ligase activity"/>
    <property type="evidence" value="ECO:0007669"/>
    <property type="project" value="InterPro"/>
</dbReference>
<evidence type="ECO:0000256" key="2">
    <source>
        <dbReference type="SAM" id="MobiDB-lite"/>
    </source>
</evidence>
<dbReference type="Pfam" id="PF08238">
    <property type="entry name" value="Sel1"/>
    <property type="match status" value="7"/>
</dbReference>
<feature type="compositionally biased region" description="Low complexity" evidence="2">
    <location>
        <begin position="705"/>
        <end position="714"/>
    </location>
</feature>
<dbReference type="Gene3D" id="3.30.590.50">
    <property type="match status" value="3"/>
</dbReference>
<reference evidence="3 4" key="2">
    <citation type="journal article" date="2014" name="J. Gen. Appl. Microbiol.">
        <title>The early diverging ascomycetous budding yeast Saitoella complicata has three histone deacetylases belonging to the Clr6, Hos2, and Rpd3 lineages.</title>
        <authorList>
            <person name="Nishida H."/>
            <person name="Matsumoto T."/>
            <person name="Kondo S."/>
            <person name="Hamamoto M."/>
            <person name="Yoshikawa H."/>
        </authorList>
    </citation>
    <scope>NUCLEOTIDE SEQUENCE [LARGE SCALE GENOMIC DNA]</scope>
    <source>
        <strain evidence="3 4">NRRL Y-17804</strain>
    </source>
</reference>
<dbReference type="InterPro" id="IPR051726">
    <property type="entry name" value="Chitin_Synth_Reg"/>
</dbReference>
<feature type="region of interest" description="Disordered" evidence="2">
    <location>
        <begin position="811"/>
        <end position="832"/>
    </location>
</feature>
<dbReference type="Gene3D" id="1.25.40.10">
    <property type="entry name" value="Tetratricopeptide repeat domain"/>
    <property type="match status" value="2"/>
</dbReference>
<accession>A0A0E9NT59</accession>
<keyword evidence="4" id="KW-1185">Reference proteome</keyword>
<feature type="region of interest" description="Disordered" evidence="2">
    <location>
        <begin position="730"/>
        <end position="787"/>
    </location>
</feature>
<feature type="region of interest" description="Disordered" evidence="2">
    <location>
        <begin position="679"/>
        <end position="718"/>
    </location>
</feature>
<dbReference type="EMBL" id="BACD03000075">
    <property type="protein sequence ID" value="GAO52600.1"/>
    <property type="molecule type" value="Genomic_DNA"/>
</dbReference>
<dbReference type="GO" id="GO:0006750">
    <property type="term" value="P:glutathione biosynthetic process"/>
    <property type="evidence" value="ECO:0007669"/>
    <property type="project" value="UniProtKB-UniPathway"/>
</dbReference>
<feature type="compositionally biased region" description="Pro residues" evidence="2">
    <location>
        <begin position="693"/>
        <end position="704"/>
    </location>
</feature>
<dbReference type="Proteomes" id="UP000033140">
    <property type="component" value="Unassembled WGS sequence"/>
</dbReference>
<dbReference type="InterPro" id="IPR004308">
    <property type="entry name" value="GCS"/>
</dbReference>
<feature type="compositionally biased region" description="Polar residues" evidence="2">
    <location>
        <begin position="811"/>
        <end position="829"/>
    </location>
</feature>